<sequence>PFVSLTTHGKTYKPFIIESVSAPIVAPIDEKGNRLSLAVNISLMSRTAWDSKDIYSLYGGN</sequence>
<proteinExistence type="predicted"/>
<dbReference type="EMBL" id="VMBB01000163">
    <property type="protein sequence ID" value="MDR8262876.1"/>
    <property type="molecule type" value="Genomic_DNA"/>
</dbReference>
<evidence type="ECO:0000313" key="1">
    <source>
        <dbReference type="EMBL" id="MDR8262876.1"/>
    </source>
</evidence>
<dbReference type="AlphaFoldDB" id="A0ABD5DET1"/>
<comment type="caution">
    <text evidence="1">The sequence shown here is derived from an EMBL/GenBank/DDBJ whole genome shotgun (WGS) entry which is preliminary data.</text>
</comment>
<reference evidence="1" key="1">
    <citation type="submission" date="2019-07" db="EMBL/GenBank/DDBJ databases">
        <title>Biological characteristics of mucoid Acinetobacter baumannii from a general hospital in China.</title>
        <authorList>
            <person name="Hua X."/>
            <person name="Yu Y."/>
        </authorList>
    </citation>
    <scope>NUCLEOTIDE SEQUENCE [LARGE SCALE GENOMIC DNA]</scope>
    <source>
        <strain evidence="1">N41</strain>
    </source>
</reference>
<name>A0ABD5DET1_ACIBA</name>
<protein>
    <submittedName>
        <fullName evidence="1">Uncharacterized protein</fullName>
    </submittedName>
</protein>
<feature type="non-terminal residue" evidence="1">
    <location>
        <position position="1"/>
    </location>
</feature>
<gene>
    <name evidence="1" type="ORF">FPK87_20850</name>
</gene>
<organism evidence="1">
    <name type="scientific">Acinetobacter baumannii</name>
    <dbReference type="NCBI Taxonomy" id="470"/>
    <lineage>
        <taxon>Bacteria</taxon>
        <taxon>Pseudomonadati</taxon>
        <taxon>Pseudomonadota</taxon>
        <taxon>Gammaproteobacteria</taxon>
        <taxon>Moraxellales</taxon>
        <taxon>Moraxellaceae</taxon>
        <taxon>Acinetobacter</taxon>
        <taxon>Acinetobacter calcoaceticus/baumannii complex</taxon>
    </lineage>
</organism>
<accession>A0ABD5DET1</accession>